<proteinExistence type="predicted"/>
<sequence length="44" mass="4907">MEIVIGRSCTTRKIGESKNVGTTGIYQAKMGICLQLLNMETRFN</sequence>
<dbReference type="STRING" id="320771.Cflav_PD3874"/>
<evidence type="ECO:0000313" key="1">
    <source>
        <dbReference type="EMBL" id="EEF61157.1"/>
    </source>
</evidence>
<comment type="caution">
    <text evidence="1">The sequence shown here is derived from an EMBL/GenBank/DDBJ whole genome shotgun (WGS) entry which is preliminary data.</text>
</comment>
<reference evidence="1 2" key="1">
    <citation type="journal article" date="2011" name="J. Bacteriol.">
        <title>Genome sequence of 'Pedosphaera parvula' Ellin514, an aerobic Verrucomicrobial isolate from pasture soil.</title>
        <authorList>
            <person name="Kant R."/>
            <person name="van Passel M.W."/>
            <person name="Sangwan P."/>
            <person name="Palva A."/>
            <person name="Lucas S."/>
            <person name="Copeland A."/>
            <person name="Lapidus A."/>
            <person name="Glavina Del Rio T."/>
            <person name="Dalin E."/>
            <person name="Tice H."/>
            <person name="Bruce D."/>
            <person name="Goodwin L."/>
            <person name="Pitluck S."/>
            <person name="Chertkov O."/>
            <person name="Larimer F.W."/>
            <person name="Land M.L."/>
            <person name="Hauser L."/>
            <person name="Brettin T.S."/>
            <person name="Detter J.C."/>
            <person name="Han S."/>
            <person name="de Vos W.M."/>
            <person name="Janssen P.H."/>
            <person name="Smidt H."/>
        </authorList>
    </citation>
    <scope>NUCLEOTIDE SEQUENCE [LARGE SCALE GENOMIC DNA]</scope>
    <source>
        <strain evidence="1 2">Ellin514</strain>
    </source>
</reference>
<accession>B9XFZ5</accession>
<protein>
    <submittedName>
        <fullName evidence="1">Uncharacterized protein</fullName>
    </submittedName>
</protein>
<dbReference type="AlphaFoldDB" id="B9XFZ5"/>
<organism evidence="1 2">
    <name type="scientific">Pedosphaera parvula (strain Ellin514)</name>
    <dbReference type="NCBI Taxonomy" id="320771"/>
    <lineage>
        <taxon>Bacteria</taxon>
        <taxon>Pseudomonadati</taxon>
        <taxon>Verrucomicrobiota</taxon>
        <taxon>Pedosphaerae</taxon>
        <taxon>Pedosphaerales</taxon>
        <taxon>Pedosphaeraceae</taxon>
        <taxon>Pedosphaera</taxon>
    </lineage>
</organism>
<keyword evidence="2" id="KW-1185">Reference proteome</keyword>
<evidence type="ECO:0000313" key="2">
    <source>
        <dbReference type="Proteomes" id="UP000003688"/>
    </source>
</evidence>
<dbReference type="EMBL" id="ABOX02000011">
    <property type="protein sequence ID" value="EEF61157.1"/>
    <property type="molecule type" value="Genomic_DNA"/>
</dbReference>
<name>B9XFZ5_PEDPL</name>
<gene>
    <name evidence="1" type="ORF">Cflav_PD3874</name>
</gene>
<dbReference type="Proteomes" id="UP000003688">
    <property type="component" value="Unassembled WGS sequence"/>
</dbReference>